<dbReference type="EMBL" id="NRRY01000065">
    <property type="protein sequence ID" value="MBK1621266.1"/>
    <property type="molecule type" value="Genomic_DNA"/>
</dbReference>
<reference evidence="10 11" key="1">
    <citation type="journal article" date="2020" name="Microorganisms">
        <title>Osmotic Adaptation and Compatible Solute Biosynthesis of Phototrophic Bacteria as Revealed from Genome Analyses.</title>
        <authorList>
            <person name="Imhoff J.F."/>
            <person name="Rahn T."/>
            <person name="Kunzel S."/>
            <person name="Keller A."/>
            <person name="Neulinger S.C."/>
        </authorList>
    </citation>
    <scope>NUCLEOTIDE SEQUENCE [LARGE SCALE GENOMIC DNA]</scope>
    <source>
        <strain evidence="10 11">DSM 25653</strain>
    </source>
</reference>
<dbReference type="Gene3D" id="3.30.1330.80">
    <property type="entry name" value="Hypothetical protein, similar to alpha- acetolactate decarboxylase, domain 2"/>
    <property type="match status" value="2"/>
</dbReference>
<dbReference type="PANTHER" id="PTHR35524">
    <property type="entry name" value="ALPHA-ACETOLACTATE DECARBOXYLASE"/>
    <property type="match status" value="1"/>
</dbReference>
<evidence type="ECO:0000256" key="1">
    <source>
        <dbReference type="ARBA" id="ARBA00001784"/>
    </source>
</evidence>
<protein>
    <recommendedName>
        <fullName evidence="5 9">Alpha-acetolactate decarboxylase</fullName>
        <ecNumber evidence="4 9">4.1.1.5</ecNumber>
    </recommendedName>
</protein>
<comment type="catalytic activity">
    <reaction evidence="1 9">
        <text>(2S)-2-acetolactate + H(+) = (R)-acetoin + CO2</text>
        <dbReference type="Rhea" id="RHEA:21580"/>
        <dbReference type="ChEBI" id="CHEBI:15378"/>
        <dbReference type="ChEBI" id="CHEBI:15686"/>
        <dbReference type="ChEBI" id="CHEBI:16526"/>
        <dbReference type="ChEBI" id="CHEBI:58476"/>
        <dbReference type="EC" id="4.1.1.5"/>
    </reaction>
</comment>
<name>A0A9X0WD90_9GAMM</name>
<dbReference type="NCBIfam" id="TIGR01252">
    <property type="entry name" value="acetolac_decarb"/>
    <property type="match status" value="1"/>
</dbReference>
<evidence type="ECO:0000256" key="6">
    <source>
        <dbReference type="ARBA" id="ARBA00022793"/>
    </source>
</evidence>
<dbReference type="PIRSF" id="PIRSF001332">
    <property type="entry name" value="Acetolac_decarb"/>
    <property type="match status" value="1"/>
</dbReference>
<dbReference type="GO" id="GO:0047605">
    <property type="term" value="F:acetolactate decarboxylase activity"/>
    <property type="evidence" value="ECO:0007669"/>
    <property type="project" value="UniProtKB-UniRule"/>
</dbReference>
<evidence type="ECO:0000313" key="11">
    <source>
        <dbReference type="Proteomes" id="UP001138768"/>
    </source>
</evidence>
<dbReference type="InterPro" id="IPR005128">
    <property type="entry name" value="Acetolactate_a_deCO2ase"/>
</dbReference>
<gene>
    <name evidence="10" type="primary">budA</name>
    <name evidence="10" type="ORF">CKO42_23180</name>
</gene>
<evidence type="ECO:0000256" key="2">
    <source>
        <dbReference type="ARBA" id="ARBA00005170"/>
    </source>
</evidence>
<keyword evidence="7 9" id="KW-0005">Acetoin biosynthesis</keyword>
<sequence>MQVATDLLNRLELRSRATGESLDDLVNHLLRLGLATQQDKRALYVSAPVNALIEGIYQEDTRISDILEHGDFGLGTFNDLDGEMVVLEGQVHQLRADGQAYPVAADAKTPYACVNFFTPDSDEVIEQSLDFTELTHLLERMIPSDNMIYAVRIDGDFERIKTRSVPRQDSYRPLVEVAREQPEFEYRDIRGTMTGYWTPSFMEALTVPGYHLHFLSEDRQRGGHLLGCQTRQIRIAIQHLPRLEVGLPVSLDYLTATFTRDLSADLEEAEQDRA</sequence>
<evidence type="ECO:0000256" key="7">
    <source>
        <dbReference type="ARBA" id="ARBA00023061"/>
    </source>
</evidence>
<organism evidence="10 11">
    <name type="scientific">Lamprobacter modestohalophilus</name>
    <dbReference type="NCBI Taxonomy" id="1064514"/>
    <lineage>
        <taxon>Bacteria</taxon>
        <taxon>Pseudomonadati</taxon>
        <taxon>Pseudomonadota</taxon>
        <taxon>Gammaproteobacteria</taxon>
        <taxon>Chromatiales</taxon>
        <taxon>Chromatiaceae</taxon>
        <taxon>Lamprobacter</taxon>
    </lineage>
</organism>
<evidence type="ECO:0000313" key="10">
    <source>
        <dbReference type="EMBL" id="MBK1621266.1"/>
    </source>
</evidence>
<dbReference type="RefSeq" id="WP_200249824.1">
    <property type="nucleotide sequence ID" value="NZ_NRRY01000065.1"/>
</dbReference>
<dbReference type="CDD" id="cd17299">
    <property type="entry name" value="acetolactate_decarboxylase"/>
    <property type="match status" value="1"/>
</dbReference>
<keyword evidence="8 9" id="KW-0456">Lyase</keyword>
<evidence type="ECO:0000256" key="4">
    <source>
        <dbReference type="ARBA" id="ARBA00013204"/>
    </source>
</evidence>
<evidence type="ECO:0000256" key="3">
    <source>
        <dbReference type="ARBA" id="ARBA00007106"/>
    </source>
</evidence>
<dbReference type="EC" id="4.1.1.5" evidence="4 9"/>
<proteinExistence type="inferred from homology"/>
<dbReference type="AlphaFoldDB" id="A0A9X0WD90"/>
<comment type="caution">
    <text evidence="10">The sequence shown here is derived from an EMBL/GenBank/DDBJ whole genome shotgun (WGS) entry which is preliminary data.</text>
</comment>
<evidence type="ECO:0000256" key="9">
    <source>
        <dbReference type="PIRNR" id="PIRNR001332"/>
    </source>
</evidence>
<comment type="pathway">
    <text evidence="2 9">Polyol metabolism; (R,R)-butane-2,3-diol biosynthesis; (R,R)-butane-2,3-diol from pyruvate: step 2/3.</text>
</comment>
<comment type="similarity">
    <text evidence="3 9">Belongs to the alpha-acetolactate decarboxylase family.</text>
</comment>
<dbReference type="SUPFAM" id="SSF117856">
    <property type="entry name" value="AF0104/ALDC/Ptd012-like"/>
    <property type="match status" value="1"/>
</dbReference>
<keyword evidence="6 9" id="KW-0210">Decarboxylase</keyword>
<dbReference type="Proteomes" id="UP001138768">
    <property type="component" value="Unassembled WGS sequence"/>
</dbReference>
<evidence type="ECO:0000256" key="5">
    <source>
        <dbReference type="ARBA" id="ARBA00020164"/>
    </source>
</evidence>
<dbReference type="GO" id="GO:0045151">
    <property type="term" value="P:acetoin biosynthetic process"/>
    <property type="evidence" value="ECO:0007669"/>
    <property type="project" value="UniProtKB-UniRule"/>
</dbReference>
<keyword evidence="11" id="KW-1185">Reference proteome</keyword>
<dbReference type="PANTHER" id="PTHR35524:SF1">
    <property type="entry name" value="ALPHA-ACETOLACTATE DECARBOXYLASE"/>
    <property type="match status" value="1"/>
</dbReference>
<evidence type="ECO:0000256" key="8">
    <source>
        <dbReference type="ARBA" id="ARBA00023239"/>
    </source>
</evidence>
<accession>A0A9X0WD90</accession>
<dbReference type="Pfam" id="PF03306">
    <property type="entry name" value="AAL_decarboxy"/>
    <property type="match status" value="1"/>
</dbReference>